<keyword evidence="2" id="KW-1133">Transmembrane helix</keyword>
<protein>
    <recommendedName>
        <fullName evidence="5">Energy transducer TonB</fullName>
    </recommendedName>
</protein>
<keyword evidence="2" id="KW-0472">Membrane</keyword>
<name>A0A418NMP9_9SPHN</name>
<evidence type="ECO:0000313" key="4">
    <source>
        <dbReference type="Proteomes" id="UP000286576"/>
    </source>
</evidence>
<dbReference type="RefSeq" id="WP_119588269.1">
    <property type="nucleotide sequence ID" value="NZ_CAWODQ010000010.1"/>
</dbReference>
<evidence type="ECO:0000256" key="1">
    <source>
        <dbReference type="SAM" id="MobiDB-lite"/>
    </source>
</evidence>
<comment type="caution">
    <text evidence="3">The sequence shown here is derived from an EMBL/GenBank/DDBJ whole genome shotgun (WGS) entry which is preliminary data.</text>
</comment>
<feature type="compositionally biased region" description="Pro residues" evidence="1">
    <location>
        <begin position="96"/>
        <end position="111"/>
    </location>
</feature>
<evidence type="ECO:0000313" key="3">
    <source>
        <dbReference type="EMBL" id="RIV82460.1"/>
    </source>
</evidence>
<sequence>MRSDATRRGTGFALALGIEVLIILLLLSLGLGRDEEREFVTISSFDVSQPAPPTETATAEPDTSPSQAQPEASPESLPDVPTPVARPPLAVVPSPYRLPPPPEPAPQPTPTSRPSSSIGAVVRSDRTYGPANTGNPRGEDTERVGTAPDGSPLYAARWFREPAPDQLSGYLSAASGPGWGLIACRTAPNWRVEDCEVIGESPQNSGIARAVQAAAWQFQVRPPRIGGEYQVGTWVRIRIDYTNAQRRAF</sequence>
<dbReference type="OrthoDB" id="7410762at2"/>
<evidence type="ECO:0000256" key="2">
    <source>
        <dbReference type="SAM" id="Phobius"/>
    </source>
</evidence>
<keyword evidence="2" id="KW-0812">Transmembrane</keyword>
<keyword evidence="4" id="KW-1185">Reference proteome</keyword>
<organism evidence="3 4">
    <name type="scientific">Aurantiacibacter zhengii</name>
    <dbReference type="NCBI Taxonomy" id="2307003"/>
    <lineage>
        <taxon>Bacteria</taxon>
        <taxon>Pseudomonadati</taxon>
        <taxon>Pseudomonadota</taxon>
        <taxon>Alphaproteobacteria</taxon>
        <taxon>Sphingomonadales</taxon>
        <taxon>Erythrobacteraceae</taxon>
        <taxon>Aurantiacibacter</taxon>
    </lineage>
</organism>
<feature type="region of interest" description="Disordered" evidence="1">
    <location>
        <begin position="43"/>
        <end position="149"/>
    </location>
</feature>
<dbReference type="AlphaFoldDB" id="A0A418NMP9"/>
<dbReference type="Proteomes" id="UP000286576">
    <property type="component" value="Unassembled WGS sequence"/>
</dbReference>
<evidence type="ECO:0008006" key="5">
    <source>
        <dbReference type="Google" id="ProtNLM"/>
    </source>
</evidence>
<proteinExistence type="predicted"/>
<dbReference type="EMBL" id="QXFL01000018">
    <property type="protein sequence ID" value="RIV82460.1"/>
    <property type="molecule type" value="Genomic_DNA"/>
</dbReference>
<feature type="transmembrane region" description="Helical" evidence="2">
    <location>
        <begin position="12"/>
        <end position="31"/>
    </location>
</feature>
<reference evidence="3 4" key="1">
    <citation type="submission" date="2018-08" db="EMBL/GenBank/DDBJ databases">
        <title>Erythrobacter zhengii sp.nov., a bacterium isolated from deep-sea sediment.</title>
        <authorList>
            <person name="Fang C."/>
            <person name="Wu Y.-H."/>
            <person name="Sun C."/>
            <person name="Wang H."/>
            <person name="Cheng H."/>
            <person name="Meng F.-X."/>
            <person name="Wang C.-S."/>
            <person name="Xu X.-W."/>
        </authorList>
    </citation>
    <scope>NUCLEOTIDE SEQUENCE [LARGE SCALE GENOMIC DNA]</scope>
    <source>
        <strain evidence="3 4">V18</strain>
    </source>
</reference>
<accession>A0A418NMP9</accession>
<gene>
    <name evidence="3" type="ORF">D2V07_17915</name>
</gene>